<keyword evidence="6 9" id="KW-0472">Membrane</keyword>
<keyword evidence="5 9" id="KW-1133">Transmembrane helix</keyword>
<evidence type="ECO:0000256" key="7">
    <source>
        <dbReference type="ARBA" id="ARBA00029447"/>
    </source>
</evidence>
<keyword evidence="4 9" id="KW-0812">Transmembrane</keyword>
<dbReference type="GO" id="GO:0006935">
    <property type="term" value="P:chemotaxis"/>
    <property type="evidence" value="ECO:0007669"/>
    <property type="project" value="UniProtKB-KW"/>
</dbReference>
<dbReference type="SUPFAM" id="SSF103190">
    <property type="entry name" value="Sensory domain-like"/>
    <property type="match status" value="2"/>
</dbReference>
<dbReference type="SUPFAM" id="SSF58104">
    <property type="entry name" value="Methyl-accepting chemotaxis protein (MCP) signaling domain"/>
    <property type="match status" value="1"/>
</dbReference>
<dbReference type="OrthoDB" id="9763484at2"/>
<evidence type="ECO:0000256" key="5">
    <source>
        <dbReference type="ARBA" id="ARBA00022989"/>
    </source>
</evidence>
<evidence type="ECO:0000256" key="6">
    <source>
        <dbReference type="ARBA" id="ARBA00023136"/>
    </source>
</evidence>
<keyword evidence="8" id="KW-0807">Transducer</keyword>
<evidence type="ECO:0000256" key="9">
    <source>
        <dbReference type="SAM" id="Phobius"/>
    </source>
</evidence>
<dbReference type="GO" id="GO:0007165">
    <property type="term" value="P:signal transduction"/>
    <property type="evidence" value="ECO:0007669"/>
    <property type="project" value="UniProtKB-KW"/>
</dbReference>
<dbReference type="CDD" id="cd11386">
    <property type="entry name" value="MCP_signal"/>
    <property type="match status" value="1"/>
</dbReference>
<dbReference type="PANTHER" id="PTHR43531">
    <property type="entry name" value="PROTEIN ICFG"/>
    <property type="match status" value="1"/>
</dbReference>
<dbReference type="InterPro" id="IPR004089">
    <property type="entry name" value="MCPsignal_dom"/>
</dbReference>
<comment type="subcellular location">
    <subcellularLocation>
        <location evidence="1">Cell membrane</location>
        <topology evidence="1">Multi-pass membrane protein</topology>
    </subcellularLocation>
</comment>
<dbReference type="InterPro" id="IPR033479">
    <property type="entry name" value="dCache_1"/>
</dbReference>
<dbReference type="RefSeq" id="WP_104435036.1">
    <property type="nucleotide sequence ID" value="NZ_PTJA01000002.1"/>
</dbReference>
<accession>A0A2S6HX68</accession>
<dbReference type="Gene3D" id="1.10.287.950">
    <property type="entry name" value="Methyl-accepting chemotaxis protein"/>
    <property type="match status" value="1"/>
</dbReference>
<keyword evidence="2" id="KW-1003">Cell membrane</keyword>
<comment type="similarity">
    <text evidence="7">Belongs to the methyl-accepting chemotaxis (MCP) protein family.</text>
</comment>
<feature type="domain" description="Methyl-accepting transducer" evidence="10">
    <location>
        <begin position="428"/>
        <end position="657"/>
    </location>
</feature>
<dbReference type="GO" id="GO:0004888">
    <property type="term" value="F:transmembrane signaling receptor activity"/>
    <property type="evidence" value="ECO:0007669"/>
    <property type="project" value="TreeGrafter"/>
</dbReference>
<evidence type="ECO:0000256" key="8">
    <source>
        <dbReference type="PROSITE-ProRule" id="PRU00284"/>
    </source>
</evidence>
<dbReference type="Pfam" id="PF00015">
    <property type="entry name" value="MCPsignal"/>
    <property type="match status" value="1"/>
</dbReference>
<dbReference type="PROSITE" id="PS50885">
    <property type="entry name" value="HAMP"/>
    <property type="match status" value="1"/>
</dbReference>
<dbReference type="PANTHER" id="PTHR43531:SF11">
    <property type="entry name" value="METHYL-ACCEPTING CHEMOTAXIS PROTEIN 3"/>
    <property type="match status" value="1"/>
</dbReference>
<dbReference type="Gene3D" id="6.10.340.10">
    <property type="match status" value="1"/>
</dbReference>
<dbReference type="GO" id="GO:0005886">
    <property type="term" value="C:plasma membrane"/>
    <property type="evidence" value="ECO:0007669"/>
    <property type="project" value="UniProtKB-SubCell"/>
</dbReference>
<dbReference type="PROSITE" id="PS50111">
    <property type="entry name" value="CHEMOTAXIS_TRANSDUC_2"/>
    <property type="match status" value="1"/>
</dbReference>
<dbReference type="Pfam" id="PF02743">
    <property type="entry name" value="dCache_1"/>
    <property type="match status" value="1"/>
</dbReference>
<reference evidence="12 13" key="1">
    <citation type="submission" date="2018-02" db="EMBL/GenBank/DDBJ databases">
        <title>Genomic Encyclopedia of Archaeal and Bacterial Type Strains, Phase II (KMG-II): from individual species to whole genera.</title>
        <authorList>
            <person name="Goeker M."/>
        </authorList>
    </citation>
    <scope>NUCLEOTIDE SEQUENCE [LARGE SCALE GENOMIC DNA]</scope>
    <source>
        <strain evidence="12 13">DSM 3808</strain>
    </source>
</reference>
<dbReference type="Pfam" id="PF18947">
    <property type="entry name" value="HAMP_2"/>
    <property type="match status" value="1"/>
</dbReference>
<dbReference type="InterPro" id="IPR003660">
    <property type="entry name" value="HAMP_dom"/>
</dbReference>
<evidence type="ECO:0000256" key="3">
    <source>
        <dbReference type="ARBA" id="ARBA00022500"/>
    </source>
</evidence>
<evidence type="ECO:0000256" key="2">
    <source>
        <dbReference type="ARBA" id="ARBA00022475"/>
    </source>
</evidence>
<feature type="domain" description="HAMP" evidence="11">
    <location>
        <begin position="325"/>
        <end position="378"/>
    </location>
</feature>
<protein>
    <submittedName>
        <fullName evidence="12">Methyl-accepting chemotaxis sensory transducer with Cache sensor</fullName>
    </submittedName>
</protein>
<dbReference type="CDD" id="cd12914">
    <property type="entry name" value="PDC1_DGC_like"/>
    <property type="match status" value="1"/>
</dbReference>
<dbReference type="InterPro" id="IPR029151">
    <property type="entry name" value="Sensor-like_sf"/>
</dbReference>
<evidence type="ECO:0000313" key="12">
    <source>
        <dbReference type="EMBL" id="PPK82513.1"/>
    </source>
</evidence>
<evidence type="ECO:0000259" key="10">
    <source>
        <dbReference type="PROSITE" id="PS50111"/>
    </source>
</evidence>
<sequence>MMEKENKKALKQKKSAGRKIMDKLENKSIKKRLLYGIIGMAVSISAIYGLINGMMFYRDAKNNIELRLTECATAYSQSVENSIDLYRARIEFIAQNPDITDPSLSKDQRTQLLAEIAKDNGFATLSIAGADGKTSDGGDASEREYFKQSIAGNTYISSTIVSKVTGKTVLIVSAKVKSDDYNGIVIATLDSDTFSTMIDGVEVGKSGYGFIIDKEGKIIAHKNRDRVKDQTNYIEMAKTDKNYQGTSDEMKDMIAGKTGIQTVNFKGVNMTTGYTPIKGTDGWSIGVVTKESEMMSSFRTSLFTTMMITLLMIILSFVIAFRIAKPIVEPILNLVNRIRLLEEGDLHSPVPQVITGNELETLSKSFTGTVATLNSYINEISVILTSLEKGDCTVSVTQDYKGDFVQIKDSLRGIILNLNSVLGNIRVSSDQVAEGSKQISSASQSLATGATEQAATVEELNAAISNVSSQAEENAKRVENATRFVKEAVTGVREGNECMDQLDRSMKEIGAASEKIKNITKVIEDIAFQTNILALNAAVESARAGEAGKGFAVVADEVRNLAAKSAEAAKQTADLIGYSVATISEGGKLADQSAGILKTVEEKAGLVDDIIHEIALASEAQVQAMEEINQGLSQVSTVVQNNAATAEESSASSEELDSLAQALKQEVETFKLRDSM</sequence>
<name>A0A2S6HX68_9FIRM</name>
<proteinExistence type="inferred from homology"/>
<dbReference type="SMART" id="SM00283">
    <property type="entry name" value="MA"/>
    <property type="match status" value="1"/>
</dbReference>
<dbReference type="AlphaFoldDB" id="A0A2S6HX68"/>
<dbReference type="Gene3D" id="3.30.450.20">
    <property type="entry name" value="PAS domain"/>
    <property type="match status" value="1"/>
</dbReference>
<dbReference type="SMART" id="SM00304">
    <property type="entry name" value="HAMP"/>
    <property type="match status" value="1"/>
</dbReference>
<keyword evidence="13" id="KW-1185">Reference proteome</keyword>
<evidence type="ECO:0000313" key="13">
    <source>
        <dbReference type="Proteomes" id="UP000237749"/>
    </source>
</evidence>
<dbReference type="CDD" id="cd12912">
    <property type="entry name" value="PDC2_MCP_like"/>
    <property type="match status" value="1"/>
</dbReference>
<feature type="transmembrane region" description="Helical" evidence="9">
    <location>
        <begin position="33"/>
        <end position="51"/>
    </location>
</feature>
<organism evidence="12 13">
    <name type="scientific">Lacrimispora xylanisolvens</name>
    <dbReference type="NCBI Taxonomy" id="384636"/>
    <lineage>
        <taxon>Bacteria</taxon>
        <taxon>Bacillati</taxon>
        <taxon>Bacillota</taxon>
        <taxon>Clostridia</taxon>
        <taxon>Lachnospirales</taxon>
        <taxon>Lachnospiraceae</taxon>
        <taxon>Lacrimispora</taxon>
    </lineage>
</organism>
<dbReference type="Pfam" id="PF00672">
    <property type="entry name" value="HAMP"/>
    <property type="match status" value="1"/>
</dbReference>
<evidence type="ECO:0000259" key="11">
    <source>
        <dbReference type="PROSITE" id="PS50885"/>
    </source>
</evidence>
<evidence type="ECO:0000256" key="1">
    <source>
        <dbReference type="ARBA" id="ARBA00004651"/>
    </source>
</evidence>
<dbReference type="Proteomes" id="UP000237749">
    <property type="component" value="Unassembled WGS sequence"/>
</dbReference>
<gene>
    <name evidence="12" type="ORF">BXY41_102202</name>
</gene>
<evidence type="ECO:0000256" key="4">
    <source>
        <dbReference type="ARBA" id="ARBA00022692"/>
    </source>
</evidence>
<comment type="caution">
    <text evidence="12">The sequence shown here is derived from an EMBL/GenBank/DDBJ whole genome shotgun (WGS) entry which is preliminary data.</text>
</comment>
<keyword evidence="3" id="KW-0145">Chemotaxis</keyword>
<feature type="transmembrane region" description="Helical" evidence="9">
    <location>
        <begin position="302"/>
        <end position="324"/>
    </location>
</feature>
<dbReference type="InterPro" id="IPR051310">
    <property type="entry name" value="MCP_chemotaxis"/>
</dbReference>
<dbReference type="EMBL" id="PTJA01000002">
    <property type="protein sequence ID" value="PPK82513.1"/>
    <property type="molecule type" value="Genomic_DNA"/>
</dbReference>